<evidence type="ECO:0000256" key="5">
    <source>
        <dbReference type="ARBA" id="ARBA00023136"/>
    </source>
</evidence>
<dbReference type="PROSITE" id="PS52016">
    <property type="entry name" value="TONB_DEPENDENT_REC_3"/>
    <property type="match status" value="1"/>
</dbReference>
<dbReference type="Pfam" id="PF07715">
    <property type="entry name" value="Plug"/>
    <property type="match status" value="1"/>
</dbReference>
<dbReference type="InterPro" id="IPR036942">
    <property type="entry name" value="Beta-barrel_TonB_sf"/>
</dbReference>
<dbReference type="InterPro" id="IPR023997">
    <property type="entry name" value="TonB-dep_OMP_SusC/RagA_CS"/>
</dbReference>
<keyword evidence="8" id="KW-1133">Transmembrane helix</keyword>
<dbReference type="NCBIfam" id="TIGR04056">
    <property type="entry name" value="OMP_RagA_SusC"/>
    <property type="match status" value="1"/>
</dbReference>
<keyword evidence="3 7" id="KW-1134">Transmembrane beta strand</keyword>
<proteinExistence type="inferred from homology"/>
<evidence type="ECO:0000256" key="1">
    <source>
        <dbReference type="ARBA" id="ARBA00004571"/>
    </source>
</evidence>
<dbReference type="OrthoDB" id="9768177at2"/>
<evidence type="ECO:0000256" key="6">
    <source>
        <dbReference type="ARBA" id="ARBA00023237"/>
    </source>
</evidence>
<keyword evidence="2 7" id="KW-0813">Transport</keyword>
<protein>
    <submittedName>
        <fullName evidence="10">SusC/RagA family TonB-linked outer membrane protein</fullName>
    </submittedName>
</protein>
<feature type="transmembrane region" description="Helical" evidence="8">
    <location>
        <begin position="45"/>
        <end position="65"/>
    </location>
</feature>
<gene>
    <name evidence="10" type="ORF">ESB13_16060</name>
</gene>
<evidence type="ECO:0000256" key="7">
    <source>
        <dbReference type="PROSITE-ProRule" id="PRU01360"/>
    </source>
</evidence>
<dbReference type="Gene3D" id="2.40.170.20">
    <property type="entry name" value="TonB-dependent receptor, beta-barrel domain"/>
    <property type="match status" value="1"/>
</dbReference>
<dbReference type="Pfam" id="PF13715">
    <property type="entry name" value="CarbopepD_reg_2"/>
    <property type="match status" value="1"/>
</dbReference>
<keyword evidence="5 7" id="KW-0472">Membrane</keyword>
<dbReference type="InterPro" id="IPR011662">
    <property type="entry name" value="Secretin/TonB_short_N"/>
</dbReference>
<evidence type="ECO:0000256" key="2">
    <source>
        <dbReference type="ARBA" id="ARBA00022448"/>
    </source>
</evidence>
<keyword evidence="6 7" id="KW-0998">Cell outer membrane</keyword>
<dbReference type="EMBL" id="SDHZ01000002">
    <property type="protein sequence ID" value="RXK83600.1"/>
    <property type="molecule type" value="Genomic_DNA"/>
</dbReference>
<comment type="subcellular location">
    <subcellularLocation>
        <location evidence="1 7">Cell outer membrane</location>
        <topology evidence="1 7">Multi-pass membrane protein</topology>
    </subcellularLocation>
</comment>
<dbReference type="SUPFAM" id="SSF49464">
    <property type="entry name" value="Carboxypeptidase regulatory domain-like"/>
    <property type="match status" value="1"/>
</dbReference>
<dbReference type="InterPro" id="IPR039426">
    <property type="entry name" value="TonB-dep_rcpt-like"/>
</dbReference>
<dbReference type="PROSITE" id="PS00018">
    <property type="entry name" value="EF_HAND_1"/>
    <property type="match status" value="1"/>
</dbReference>
<evidence type="ECO:0000313" key="10">
    <source>
        <dbReference type="EMBL" id="RXK83600.1"/>
    </source>
</evidence>
<keyword evidence="4 7" id="KW-0812">Transmembrane</keyword>
<evidence type="ECO:0000256" key="3">
    <source>
        <dbReference type="ARBA" id="ARBA00022452"/>
    </source>
</evidence>
<reference evidence="10 11" key="1">
    <citation type="submission" date="2019-01" db="EMBL/GenBank/DDBJ databases">
        <title>Filimonas sp. strain TTM-71.</title>
        <authorList>
            <person name="Chen W.-M."/>
        </authorList>
    </citation>
    <scope>NUCLEOTIDE SEQUENCE [LARGE SCALE GENOMIC DNA]</scope>
    <source>
        <strain evidence="10 11">TTM-71</strain>
    </source>
</reference>
<name>A0A4Q1D541_9BACT</name>
<dbReference type="InterPro" id="IPR012910">
    <property type="entry name" value="Plug_dom"/>
</dbReference>
<dbReference type="SUPFAM" id="SSF56935">
    <property type="entry name" value="Porins"/>
    <property type="match status" value="1"/>
</dbReference>
<evidence type="ECO:0000259" key="9">
    <source>
        <dbReference type="SMART" id="SM00965"/>
    </source>
</evidence>
<dbReference type="SMART" id="SM00965">
    <property type="entry name" value="STN"/>
    <property type="match status" value="1"/>
</dbReference>
<dbReference type="InterPro" id="IPR018247">
    <property type="entry name" value="EF_Hand_1_Ca_BS"/>
</dbReference>
<dbReference type="Proteomes" id="UP000290545">
    <property type="component" value="Unassembled WGS sequence"/>
</dbReference>
<feature type="domain" description="Secretin/TonB short N-terminal" evidence="9">
    <location>
        <begin position="99"/>
        <end position="150"/>
    </location>
</feature>
<dbReference type="AlphaFoldDB" id="A0A4Q1D541"/>
<comment type="caution">
    <text evidence="10">The sequence shown here is derived from an EMBL/GenBank/DDBJ whole genome shotgun (WGS) entry which is preliminary data.</text>
</comment>
<dbReference type="Gene3D" id="2.170.130.10">
    <property type="entry name" value="TonB-dependent receptor, plug domain"/>
    <property type="match status" value="1"/>
</dbReference>
<sequence>MRLKIGSINFHPFINADYYKCMPLTFDCQGRRQPSAHKKNHLIRLFAKSLLIMKLIVLLLTATMLQVHARSIAQTTVTLSVHNSSLEKVFKEIKRQTGYNFLYTDEQLAIAKAVTVEARNQPLDKVLEQCFRTQPLVYDIDGKTIIVKRRPTPQPMLEAPDDHLVKGKVSDETGNPVAGAAVQIKGSNRGAVTNENGEYEIKLANANVVLVITSLGFDKQEIPVQGRNFIAVNLKPVTAEMGELIVIGYGEQRRTTLSSAISSVSSAAFKEQPVTRLDQVLQGRAAGVQVTNSTGAPGGAVRIRIRGSNSITGDNSPLYVVDGFVGADFSSINPDDIETIQVLKDAAATAIYGSRGANGVVILTTKKGARGAVRVNATARFSSASVLKKLDLLNAGDFAETANAHAAATGAALPFTQAKIDSFKTNGGTNWQDEIFRRAGTQEYLLNLSGGTEKGGYFLSGDFLDQNGVINNSYIKRYNIRSNINAKLNDRISAFINIIGSYSSSQNIDIPADGPHSPLAQAITWSPTVPVRNNVGGYTVSDPVSSVFFNPLALTTDQLTVVERLLANAMGGFKFRIINGLSFDMQYGINYLGYDNKSFAGKVVNSNTSIASYGSNKEIRLQSTNTLSYHKQFNNDHNLDLTAVMEFQKNNFNYVSAGASALTYESFMWNNIGLGTPGTPSSGTSESALFSLMGRAIYGFKNKYLLSAAIRRDGSSKFVGSNKYSYFPSASVGWVVSEESFMRTVPLISNLKVRGSWGHTGNQNINAYGTFATYSNRVASFNNTASQTGIILGNVGNPELKWETTVQKDLGIDVAILKGRFSLTADYFIKDTRDLLLTETLPIYLGGNPVIRNSGSVKNKGFEIALDAKVFDKTAVGWSSWFNASFVKNRVISTGQNKIIFDPNNRKIGGGMSLQPEFVVMPGQPLGSIWGLTYLGTWKPGDTKAGDFGAKAGDSRYLDVNGDNVIDASDYSVIGSGMPTTTLGWNNTVTYKGFTFNIFFHAMMGFDKLNYNKAAAMYHGGDAREATYVDIKHRYIPGVNETSDIPAFSTTNRNFTQSTRFLEKADFLRLKNISLSYDIPRKAFKGKAGLKLFVSATNIWTITGYSGIDPESNSSAGDIRQGIDFGSYPNVRTFIGGCTLSF</sequence>
<dbReference type="GO" id="GO:0009279">
    <property type="term" value="C:cell outer membrane"/>
    <property type="evidence" value="ECO:0007669"/>
    <property type="project" value="UniProtKB-SubCell"/>
</dbReference>
<keyword evidence="11" id="KW-1185">Reference proteome</keyword>
<dbReference type="InterPro" id="IPR008969">
    <property type="entry name" value="CarboxyPept-like_regulatory"/>
</dbReference>
<accession>A0A4Q1D541</accession>
<dbReference type="Gene3D" id="2.60.40.1120">
    <property type="entry name" value="Carboxypeptidase-like, regulatory domain"/>
    <property type="match status" value="1"/>
</dbReference>
<comment type="similarity">
    <text evidence="7">Belongs to the TonB-dependent receptor family.</text>
</comment>
<evidence type="ECO:0000256" key="4">
    <source>
        <dbReference type="ARBA" id="ARBA00022692"/>
    </source>
</evidence>
<evidence type="ECO:0000256" key="8">
    <source>
        <dbReference type="SAM" id="Phobius"/>
    </source>
</evidence>
<dbReference type="InterPro" id="IPR023996">
    <property type="entry name" value="TonB-dep_OMP_SusC/RagA"/>
</dbReference>
<dbReference type="Gene3D" id="3.55.50.30">
    <property type="match status" value="1"/>
</dbReference>
<dbReference type="Pfam" id="PF07660">
    <property type="entry name" value="STN"/>
    <property type="match status" value="1"/>
</dbReference>
<dbReference type="InterPro" id="IPR037066">
    <property type="entry name" value="Plug_dom_sf"/>
</dbReference>
<organism evidence="10 11">
    <name type="scientific">Filimonas effusa</name>
    <dbReference type="NCBI Taxonomy" id="2508721"/>
    <lineage>
        <taxon>Bacteria</taxon>
        <taxon>Pseudomonadati</taxon>
        <taxon>Bacteroidota</taxon>
        <taxon>Chitinophagia</taxon>
        <taxon>Chitinophagales</taxon>
        <taxon>Chitinophagaceae</taxon>
        <taxon>Filimonas</taxon>
    </lineage>
</organism>
<evidence type="ECO:0000313" key="11">
    <source>
        <dbReference type="Proteomes" id="UP000290545"/>
    </source>
</evidence>
<dbReference type="NCBIfam" id="TIGR04057">
    <property type="entry name" value="SusC_RagA_signa"/>
    <property type="match status" value="1"/>
</dbReference>